<feature type="compositionally biased region" description="Basic and acidic residues" evidence="4">
    <location>
        <begin position="123"/>
        <end position="137"/>
    </location>
</feature>
<dbReference type="AlphaFoldDB" id="A0A3S3QWB8"/>
<dbReference type="Gene3D" id="3.40.50.1980">
    <property type="entry name" value="Nitrogenase molybdenum iron protein domain"/>
    <property type="match status" value="2"/>
</dbReference>
<evidence type="ECO:0000313" key="5">
    <source>
        <dbReference type="EMBL" id="RWX44140.1"/>
    </source>
</evidence>
<dbReference type="EMBL" id="MTKP01000397">
    <property type="protein sequence ID" value="RWX44140.1"/>
    <property type="molecule type" value="Genomic_DNA"/>
</dbReference>
<evidence type="ECO:0000256" key="1">
    <source>
        <dbReference type="ARBA" id="ARBA00011028"/>
    </source>
</evidence>
<evidence type="ECO:0000256" key="4">
    <source>
        <dbReference type="SAM" id="MobiDB-lite"/>
    </source>
</evidence>
<comment type="similarity">
    <text evidence="1">Belongs to the bacterial solute-binding protein 9 family.</text>
</comment>
<proteinExistence type="inferred from homology"/>
<feature type="region of interest" description="Disordered" evidence="4">
    <location>
        <begin position="110"/>
        <end position="137"/>
    </location>
</feature>
<keyword evidence="6" id="KW-1185">Reference proteome</keyword>
<dbReference type="Proteomes" id="UP000288086">
    <property type="component" value="Unassembled WGS sequence"/>
</dbReference>
<feature type="compositionally biased region" description="Basic residues" evidence="4">
    <location>
        <begin position="110"/>
        <end position="122"/>
    </location>
</feature>
<accession>A0A3S3QWB8</accession>
<dbReference type="GO" id="GO:0046872">
    <property type="term" value="F:metal ion binding"/>
    <property type="evidence" value="ECO:0007669"/>
    <property type="project" value="InterPro"/>
</dbReference>
<reference evidence="5 6" key="1">
    <citation type="submission" date="2017-01" db="EMBL/GenBank/DDBJ databases">
        <title>The cable genome- insights into the physiology and evolution of filamentous bacteria capable of sulfide oxidation via long distance electron transfer.</title>
        <authorList>
            <person name="Schreiber L."/>
            <person name="Bjerg J.T."/>
            <person name="Boggild A."/>
            <person name="Van De Vossenberg J."/>
            <person name="Meysman F."/>
            <person name="Nielsen L.P."/>
            <person name="Schramm A."/>
            <person name="Kjeldsen K.U."/>
        </authorList>
    </citation>
    <scope>NUCLEOTIDE SEQUENCE [LARGE SCALE GENOMIC DNA]</scope>
    <source>
        <strain evidence="5">A1</strain>
    </source>
</reference>
<dbReference type="PANTHER" id="PTHR42953">
    <property type="entry name" value="HIGH-AFFINITY ZINC UPTAKE SYSTEM PROTEIN ZNUA-RELATED"/>
    <property type="match status" value="1"/>
</dbReference>
<name>A0A3S3QWB8_9BACT</name>
<evidence type="ECO:0000313" key="6">
    <source>
        <dbReference type="Proteomes" id="UP000288086"/>
    </source>
</evidence>
<keyword evidence="3" id="KW-0732">Signal</keyword>
<sequence length="296" mass="33231">MLPANLPAKTVPLPVFVSIGPQKWIVEQLGGDFVSTQVLLDKGQEPHTYQPSPEKMTALFRSRLYFTVGMPFEQEIARKINSHKNKDTVLRLIDVTTGIKKIPMVASHVAHHHKEDHKKHDRHGKEKAEQTQEHADPHLWLDPRNVEKLASAMTEALATADPKHAAAYQQNLQALKERLTLLHQELGQQLAPFQGATFFVFHPAFGYFAHAYGLHQEAVEIEGKAPSPKQLYALVKKAKADKVKVLFVQPQFDRRNAQTLALAITGKLAGLDPLAEDIEQNLRQMAKAIQTELVPR</sequence>
<dbReference type="SUPFAM" id="SSF53807">
    <property type="entry name" value="Helical backbone' metal receptor"/>
    <property type="match status" value="1"/>
</dbReference>
<dbReference type="PANTHER" id="PTHR42953:SF3">
    <property type="entry name" value="HIGH-AFFINITY ZINC UPTAKE SYSTEM PROTEIN ZNUA"/>
    <property type="match status" value="1"/>
</dbReference>
<dbReference type="Pfam" id="PF01297">
    <property type="entry name" value="ZnuA"/>
    <property type="match status" value="1"/>
</dbReference>
<comment type="caution">
    <text evidence="5">The sequence shown here is derived from an EMBL/GenBank/DDBJ whole genome shotgun (WGS) entry which is preliminary data.</text>
</comment>
<organism evidence="5 6">
    <name type="scientific">Candidatus Electrothrix communis</name>
    <dbReference type="NCBI Taxonomy" id="1859133"/>
    <lineage>
        <taxon>Bacteria</taxon>
        <taxon>Pseudomonadati</taxon>
        <taxon>Thermodesulfobacteriota</taxon>
        <taxon>Desulfobulbia</taxon>
        <taxon>Desulfobulbales</taxon>
        <taxon>Desulfobulbaceae</taxon>
        <taxon>Candidatus Electrothrix</taxon>
    </lineage>
</organism>
<protein>
    <submittedName>
        <fullName evidence="5">Zinc transport system substrate-binding protein</fullName>
    </submittedName>
</protein>
<dbReference type="InterPro" id="IPR006127">
    <property type="entry name" value="ZnuA-like"/>
</dbReference>
<evidence type="ECO:0000256" key="2">
    <source>
        <dbReference type="ARBA" id="ARBA00022448"/>
    </source>
</evidence>
<dbReference type="GO" id="GO:0030001">
    <property type="term" value="P:metal ion transport"/>
    <property type="evidence" value="ECO:0007669"/>
    <property type="project" value="InterPro"/>
</dbReference>
<evidence type="ECO:0000256" key="3">
    <source>
        <dbReference type="ARBA" id="ARBA00022729"/>
    </source>
</evidence>
<dbReference type="InterPro" id="IPR050492">
    <property type="entry name" value="Bact_metal-bind_prot9"/>
</dbReference>
<gene>
    <name evidence="5" type="ORF">VT98_13972</name>
</gene>
<keyword evidence="2" id="KW-0813">Transport</keyword>